<reference evidence="2 3" key="1">
    <citation type="submission" date="2015-07" db="EMBL/GenBank/DDBJ databases">
        <title>The draft genome sequence of Leadbetterella sp. JN14-9.</title>
        <authorList>
            <person name="Liu Y."/>
            <person name="Du J."/>
            <person name="Shao Z."/>
        </authorList>
    </citation>
    <scope>NUCLEOTIDE SEQUENCE [LARGE SCALE GENOMIC DNA]</scope>
    <source>
        <strain evidence="2 3">JN14-9</strain>
    </source>
</reference>
<dbReference type="Proteomes" id="UP000050454">
    <property type="component" value="Unassembled WGS sequence"/>
</dbReference>
<protein>
    <recommendedName>
        <fullName evidence="4">DUF2306 domain-containing protein</fullName>
    </recommendedName>
</protein>
<dbReference type="AlphaFoldDB" id="A0A0P7C1W6"/>
<sequence length="241" mass="27417">MKTLIYDYSIILHVAAGILSLIFGLIAMTTRKKGGKLHNRSGLIFYWSMALIFVTTVLFVILYPTEMKYHFFLTIGIVSFYPTFTGKRLLKMKKKMEPKWFDLIATYTMLISGIVMIAYGIYLQMNQPEAMAILFLVFGPFSAIQAWGDLRIYLGKKEIEKMHWFLGHAGKMIGAYSAAVTAFCVNIVPRYMPEGSPMLAYIIVWVLPGVLFGIVSTYTIKKYRRKFNGQKPSLKSKVALA</sequence>
<feature type="transmembrane region" description="Helical" evidence="1">
    <location>
        <begin position="102"/>
        <end position="124"/>
    </location>
</feature>
<dbReference type="STRING" id="1605367.AFM12_08550"/>
<dbReference type="EMBL" id="LGTQ01000006">
    <property type="protein sequence ID" value="KPM48643.1"/>
    <property type="molecule type" value="Genomic_DNA"/>
</dbReference>
<accession>A0A0P7C1W6</accession>
<feature type="transmembrane region" description="Helical" evidence="1">
    <location>
        <begin position="69"/>
        <end position="90"/>
    </location>
</feature>
<keyword evidence="1" id="KW-0472">Membrane</keyword>
<feature type="transmembrane region" description="Helical" evidence="1">
    <location>
        <begin position="173"/>
        <end position="192"/>
    </location>
</feature>
<evidence type="ECO:0000313" key="2">
    <source>
        <dbReference type="EMBL" id="KPM48643.1"/>
    </source>
</evidence>
<keyword evidence="3" id="KW-1185">Reference proteome</keyword>
<evidence type="ECO:0000256" key="1">
    <source>
        <dbReference type="SAM" id="Phobius"/>
    </source>
</evidence>
<keyword evidence="1" id="KW-0812">Transmembrane</keyword>
<proteinExistence type="predicted"/>
<dbReference type="OrthoDB" id="5984490at2"/>
<keyword evidence="1" id="KW-1133">Transmembrane helix</keyword>
<name>A0A0P7C1W6_9BACT</name>
<dbReference type="RefSeq" id="WP_055146659.1">
    <property type="nucleotide sequence ID" value="NZ_JXSZ01000006.1"/>
</dbReference>
<gene>
    <name evidence="2" type="ORF">AFM12_08550</name>
</gene>
<comment type="caution">
    <text evidence="2">The sequence shown here is derived from an EMBL/GenBank/DDBJ whole genome shotgun (WGS) entry which is preliminary data.</text>
</comment>
<feature type="transmembrane region" description="Helical" evidence="1">
    <location>
        <begin position="130"/>
        <end position="152"/>
    </location>
</feature>
<feature type="transmembrane region" description="Helical" evidence="1">
    <location>
        <begin position="42"/>
        <end position="63"/>
    </location>
</feature>
<evidence type="ECO:0008006" key="4">
    <source>
        <dbReference type="Google" id="ProtNLM"/>
    </source>
</evidence>
<feature type="transmembrane region" description="Helical" evidence="1">
    <location>
        <begin position="198"/>
        <end position="220"/>
    </location>
</feature>
<evidence type="ECO:0000313" key="3">
    <source>
        <dbReference type="Proteomes" id="UP000050454"/>
    </source>
</evidence>
<organism evidence="2 3">
    <name type="scientific">Jiulongibacter sediminis</name>
    <dbReference type="NCBI Taxonomy" id="1605367"/>
    <lineage>
        <taxon>Bacteria</taxon>
        <taxon>Pseudomonadati</taxon>
        <taxon>Bacteroidota</taxon>
        <taxon>Cytophagia</taxon>
        <taxon>Cytophagales</taxon>
        <taxon>Leadbetterellaceae</taxon>
        <taxon>Jiulongibacter</taxon>
    </lineage>
</organism>
<feature type="transmembrane region" description="Helical" evidence="1">
    <location>
        <begin position="6"/>
        <end position="30"/>
    </location>
</feature>